<comment type="subcellular location">
    <subcellularLocation>
        <location evidence="1 12">Cytoplasm</location>
    </subcellularLocation>
</comment>
<keyword evidence="3 12" id="KW-0963">Cytoplasm</keyword>
<keyword evidence="12" id="KW-0670">Pyruvate</keyword>
<dbReference type="GO" id="GO:0051301">
    <property type="term" value="P:cell division"/>
    <property type="evidence" value="ECO:0007669"/>
    <property type="project" value="UniProtKB-KW"/>
</dbReference>
<dbReference type="SUPFAM" id="SSF55205">
    <property type="entry name" value="EPT/RTPC-like"/>
    <property type="match status" value="1"/>
</dbReference>
<feature type="modified residue" description="2-(S-cysteinyl)pyruvic acid O-phosphothioketal" evidence="12">
    <location>
        <position position="188"/>
    </location>
</feature>
<protein>
    <recommendedName>
        <fullName evidence="12">UDP-N-acetylglucosamine 1-carboxyvinyltransferase</fullName>
        <ecNumber evidence="12">2.5.1.7</ecNumber>
    </recommendedName>
    <alternativeName>
        <fullName evidence="12">Enoylpyruvate transferase</fullName>
    </alternativeName>
    <alternativeName>
        <fullName evidence="12">UDP-N-acetylglucosamine enolpyruvyl transferase</fullName>
        <shortName evidence="12">EPT</shortName>
    </alternativeName>
</protein>
<dbReference type="Proteomes" id="UP000886819">
    <property type="component" value="Unassembled WGS sequence"/>
</dbReference>
<evidence type="ECO:0000256" key="7">
    <source>
        <dbReference type="ARBA" id="ARBA00022984"/>
    </source>
</evidence>
<dbReference type="GO" id="GO:0008760">
    <property type="term" value="F:UDP-N-acetylglucosamine 1-carboxyvinyltransferase activity"/>
    <property type="evidence" value="ECO:0007669"/>
    <property type="project" value="UniProtKB-UniRule"/>
</dbReference>
<comment type="function">
    <text evidence="12">Cell wall formation. Adds enolpyruvyl to UDP-N-acetylglucosamine.</text>
</comment>
<reference evidence="14" key="1">
    <citation type="submission" date="2020-10" db="EMBL/GenBank/DDBJ databases">
        <authorList>
            <person name="Gilroy R."/>
        </authorList>
    </citation>
    <scope>NUCLEOTIDE SEQUENCE</scope>
    <source>
        <strain evidence="14">ChiHile30-977</strain>
    </source>
</reference>
<dbReference type="PANTHER" id="PTHR43783">
    <property type="entry name" value="UDP-N-ACETYLGLUCOSAMINE 1-CARBOXYVINYLTRANSFERASE"/>
    <property type="match status" value="1"/>
</dbReference>
<gene>
    <name evidence="12 14" type="primary">murA</name>
    <name evidence="14" type="ORF">IAA66_07800</name>
</gene>
<dbReference type="AlphaFoldDB" id="A0A9D1CK85"/>
<reference evidence="14" key="2">
    <citation type="journal article" date="2021" name="PeerJ">
        <title>Extensive microbial diversity within the chicken gut microbiome revealed by metagenomics and culture.</title>
        <authorList>
            <person name="Gilroy R."/>
            <person name="Ravi A."/>
            <person name="Getino M."/>
            <person name="Pursley I."/>
            <person name="Horton D.L."/>
            <person name="Alikhan N.F."/>
            <person name="Baker D."/>
            <person name="Gharbi K."/>
            <person name="Hall N."/>
            <person name="Watson M."/>
            <person name="Adriaenssens E.M."/>
            <person name="Foster-Nyarko E."/>
            <person name="Jarju S."/>
            <person name="Secka A."/>
            <person name="Antonio M."/>
            <person name="Oren A."/>
            <person name="Chaudhuri R.R."/>
            <person name="La Ragione R."/>
            <person name="Hildebrand F."/>
            <person name="Pallen M.J."/>
        </authorList>
    </citation>
    <scope>NUCLEOTIDE SEQUENCE</scope>
    <source>
        <strain evidence="14">ChiHile30-977</strain>
    </source>
</reference>
<dbReference type="GO" id="GO:0008360">
    <property type="term" value="P:regulation of cell shape"/>
    <property type="evidence" value="ECO:0007669"/>
    <property type="project" value="UniProtKB-KW"/>
</dbReference>
<evidence type="ECO:0000259" key="13">
    <source>
        <dbReference type="Pfam" id="PF00275"/>
    </source>
</evidence>
<keyword evidence="4 12" id="KW-0132">Cell division</keyword>
<sequence>MFNGFLHTLPVERRTQVLQGGETRQKRRFAGTPAAFFRDFPLFCHSHFRLCLPLIFPDRSERLWSDKSEGGSELATFEVESGAPLMGEATVHPAKNAVLPIITASLLTDGALHVPDMPELADVRALCELVGECGCDVRREGDGMTFQTRTPTLPSSAHAMRCTRASVLIMGPLLARLGSARVTMPGGCAIGQRPIDLHLKGMAALGAEIVNRQGFVELRGTLRGGVIYLDLPSVGATENIMMAASLADGVTRIENAAKEPEIVDLAQCLSAMGAQIQGAGTGTLVVRGVKRLHGAVYQPIPDRIEAGTLCCAAAVAGGNILLRGARPEHMRALLFKLQEAGTVISEFPGGLRVRGKAQWPMEVRTMSYPGFPTDLQAPMMVVACNTPGTSVFLETIFENRFMHIPELTRMGASIRVEDRVAVIEGGYPLQGAQVGCPDLRSGAALILAGLTAEGVTRVEDAQGHIDRGYERFDQTLSSLGARVRRLP</sequence>
<comment type="caution">
    <text evidence="12">Lacks conserved residue(s) required for the propagation of feature annotation.</text>
</comment>
<feature type="binding site" evidence="12">
    <location>
        <begin position="193"/>
        <end position="197"/>
    </location>
    <ligand>
        <name>UDP-N-acetyl-alpha-D-glucosamine</name>
        <dbReference type="ChEBI" id="CHEBI:57705"/>
    </ligand>
</feature>
<dbReference type="EMBL" id="DVFI01000106">
    <property type="protein sequence ID" value="HIQ63469.1"/>
    <property type="molecule type" value="Genomic_DNA"/>
</dbReference>
<comment type="caution">
    <text evidence="14">The sequence shown here is derived from an EMBL/GenBank/DDBJ whole genome shotgun (WGS) entry which is preliminary data.</text>
</comment>
<evidence type="ECO:0000313" key="15">
    <source>
        <dbReference type="Proteomes" id="UP000886819"/>
    </source>
</evidence>
<proteinExistence type="inferred from homology"/>
<feature type="domain" description="Enolpyruvate transferase" evidence="13">
    <location>
        <begin position="80"/>
        <end position="476"/>
    </location>
</feature>
<organism evidence="14 15">
    <name type="scientific">Candidatus Avichristensenella intestinipullorum</name>
    <dbReference type="NCBI Taxonomy" id="2840693"/>
    <lineage>
        <taxon>Bacteria</taxon>
        <taxon>Bacillati</taxon>
        <taxon>Bacillota</taxon>
        <taxon>Clostridia</taxon>
        <taxon>Candidatus Avichristensenella</taxon>
    </lineage>
</organism>
<evidence type="ECO:0000256" key="4">
    <source>
        <dbReference type="ARBA" id="ARBA00022618"/>
    </source>
</evidence>
<evidence type="ECO:0000256" key="12">
    <source>
        <dbReference type="HAMAP-Rule" id="MF_00111"/>
    </source>
</evidence>
<dbReference type="EC" id="2.5.1.7" evidence="12"/>
<keyword evidence="7 12" id="KW-0573">Peptidoglycan synthesis</keyword>
<dbReference type="Gene3D" id="3.65.10.10">
    <property type="entry name" value="Enolpyruvate transferase domain"/>
    <property type="match status" value="2"/>
</dbReference>
<feature type="binding site" evidence="12">
    <location>
        <position position="164"/>
    </location>
    <ligand>
        <name>UDP-N-acetyl-alpha-D-glucosamine</name>
        <dbReference type="ChEBI" id="CHEBI:57705"/>
    </ligand>
</feature>
<evidence type="ECO:0000256" key="1">
    <source>
        <dbReference type="ARBA" id="ARBA00004496"/>
    </source>
</evidence>
<dbReference type="GO" id="GO:0009252">
    <property type="term" value="P:peptidoglycan biosynthetic process"/>
    <property type="evidence" value="ECO:0007669"/>
    <property type="project" value="UniProtKB-UniRule"/>
</dbReference>
<keyword evidence="9 12" id="KW-0961">Cell wall biogenesis/degradation</keyword>
<dbReference type="NCBIfam" id="NF006873">
    <property type="entry name" value="PRK09369.1"/>
    <property type="match status" value="1"/>
</dbReference>
<comment type="pathway">
    <text evidence="2 12">Cell wall biogenesis; peptidoglycan biosynthesis.</text>
</comment>
<dbReference type="InterPro" id="IPR036968">
    <property type="entry name" value="Enolpyruvate_Tfrase_sf"/>
</dbReference>
<dbReference type="GO" id="GO:0005737">
    <property type="term" value="C:cytoplasm"/>
    <property type="evidence" value="ECO:0007669"/>
    <property type="project" value="UniProtKB-SubCell"/>
</dbReference>
<evidence type="ECO:0000256" key="11">
    <source>
        <dbReference type="ARBA" id="ARBA00047527"/>
    </source>
</evidence>
<dbReference type="NCBIfam" id="TIGR01072">
    <property type="entry name" value="murA"/>
    <property type="match status" value="1"/>
</dbReference>
<dbReference type="GO" id="GO:0019277">
    <property type="term" value="P:UDP-N-acetylgalactosamine biosynthetic process"/>
    <property type="evidence" value="ECO:0007669"/>
    <property type="project" value="InterPro"/>
</dbReference>
<keyword evidence="8 12" id="KW-0131">Cell cycle</keyword>
<dbReference type="InterPro" id="IPR005750">
    <property type="entry name" value="UDP_GlcNAc_COvinyl_MurA"/>
</dbReference>
<feature type="active site" description="Proton donor" evidence="12">
    <location>
        <position position="188"/>
    </location>
</feature>
<dbReference type="Pfam" id="PF00275">
    <property type="entry name" value="EPSP_synthase"/>
    <property type="match status" value="1"/>
</dbReference>
<dbReference type="InterPro" id="IPR050068">
    <property type="entry name" value="MurA_subfamily"/>
</dbReference>
<evidence type="ECO:0000256" key="6">
    <source>
        <dbReference type="ARBA" id="ARBA00022960"/>
    </source>
</evidence>
<feature type="binding site" evidence="12">
    <location>
        <begin position="95"/>
        <end position="96"/>
    </location>
    <ligand>
        <name>phosphoenolpyruvate</name>
        <dbReference type="ChEBI" id="CHEBI:58702"/>
    </ligand>
</feature>
<evidence type="ECO:0000313" key="14">
    <source>
        <dbReference type="EMBL" id="HIQ63469.1"/>
    </source>
</evidence>
<evidence type="ECO:0000256" key="5">
    <source>
        <dbReference type="ARBA" id="ARBA00022679"/>
    </source>
</evidence>
<dbReference type="InterPro" id="IPR001986">
    <property type="entry name" value="Enolpyruvate_Tfrase_dom"/>
</dbReference>
<keyword evidence="6 12" id="KW-0133">Cell shape</keyword>
<evidence type="ECO:0000256" key="10">
    <source>
        <dbReference type="ARBA" id="ARBA00038367"/>
    </source>
</evidence>
<evidence type="ECO:0000256" key="3">
    <source>
        <dbReference type="ARBA" id="ARBA00022490"/>
    </source>
</evidence>
<dbReference type="GO" id="GO:0071555">
    <property type="term" value="P:cell wall organization"/>
    <property type="evidence" value="ECO:0007669"/>
    <property type="project" value="UniProtKB-KW"/>
</dbReference>
<evidence type="ECO:0000256" key="9">
    <source>
        <dbReference type="ARBA" id="ARBA00023316"/>
    </source>
</evidence>
<comment type="similarity">
    <text evidence="10 12">Belongs to the EPSP synthase family. MurA subfamily.</text>
</comment>
<dbReference type="PANTHER" id="PTHR43783:SF1">
    <property type="entry name" value="UDP-N-ACETYLGLUCOSAMINE 1-CARBOXYVINYLTRANSFERASE"/>
    <property type="match status" value="1"/>
</dbReference>
<dbReference type="HAMAP" id="MF_00111">
    <property type="entry name" value="MurA"/>
    <property type="match status" value="1"/>
</dbReference>
<comment type="catalytic activity">
    <reaction evidence="11 12">
        <text>phosphoenolpyruvate + UDP-N-acetyl-alpha-D-glucosamine = UDP-N-acetyl-3-O-(1-carboxyvinyl)-alpha-D-glucosamine + phosphate</text>
        <dbReference type="Rhea" id="RHEA:18681"/>
        <dbReference type="ChEBI" id="CHEBI:43474"/>
        <dbReference type="ChEBI" id="CHEBI:57705"/>
        <dbReference type="ChEBI" id="CHEBI:58702"/>
        <dbReference type="ChEBI" id="CHEBI:68483"/>
        <dbReference type="EC" id="2.5.1.7"/>
    </reaction>
</comment>
<evidence type="ECO:0000256" key="2">
    <source>
        <dbReference type="ARBA" id="ARBA00004752"/>
    </source>
</evidence>
<keyword evidence="5 12" id="KW-0808">Transferase</keyword>
<dbReference type="InterPro" id="IPR013792">
    <property type="entry name" value="RNA3'P_cycl/enolpyr_Trfase_a/b"/>
</dbReference>
<dbReference type="CDD" id="cd01555">
    <property type="entry name" value="UdpNAET"/>
    <property type="match status" value="1"/>
</dbReference>
<name>A0A9D1CK85_9FIRM</name>
<accession>A0A9D1CK85</accession>
<feature type="binding site" evidence="12">
    <location>
        <position position="374"/>
    </location>
    <ligand>
        <name>UDP-N-acetyl-alpha-D-glucosamine</name>
        <dbReference type="ChEBI" id="CHEBI:57705"/>
    </ligand>
</feature>
<evidence type="ECO:0000256" key="8">
    <source>
        <dbReference type="ARBA" id="ARBA00023306"/>
    </source>
</evidence>
<feature type="binding site" evidence="12">
    <location>
        <position position="396"/>
    </location>
    <ligand>
        <name>UDP-N-acetyl-alpha-D-glucosamine</name>
        <dbReference type="ChEBI" id="CHEBI:57705"/>
    </ligand>
</feature>